<evidence type="ECO:0000256" key="1">
    <source>
        <dbReference type="SAM" id="Coils"/>
    </source>
</evidence>
<feature type="compositionally biased region" description="Basic and acidic residues" evidence="2">
    <location>
        <begin position="787"/>
        <end position="808"/>
    </location>
</feature>
<organism evidence="3 4">
    <name type="scientific">Sedimentitalea xiamensis</name>
    <dbReference type="NCBI Taxonomy" id="3050037"/>
    <lineage>
        <taxon>Bacteria</taxon>
        <taxon>Pseudomonadati</taxon>
        <taxon>Pseudomonadota</taxon>
        <taxon>Alphaproteobacteria</taxon>
        <taxon>Rhodobacterales</taxon>
        <taxon>Paracoccaceae</taxon>
        <taxon>Sedimentitalea</taxon>
    </lineage>
</organism>
<feature type="region of interest" description="Disordered" evidence="2">
    <location>
        <begin position="787"/>
        <end position="848"/>
    </location>
</feature>
<feature type="region of interest" description="Disordered" evidence="2">
    <location>
        <begin position="700"/>
        <end position="719"/>
    </location>
</feature>
<dbReference type="RefSeq" id="WP_284484153.1">
    <property type="nucleotide sequence ID" value="NZ_JASNJE010000003.1"/>
</dbReference>
<dbReference type="EMBL" id="JASNJE010000003">
    <property type="protein sequence ID" value="MDK3072211.1"/>
    <property type="molecule type" value="Genomic_DNA"/>
</dbReference>
<gene>
    <name evidence="3" type="ORF">QO034_03735</name>
</gene>
<protein>
    <submittedName>
        <fullName evidence="3">Uncharacterized protein</fullName>
    </submittedName>
</protein>
<accession>A0ABT7FAS6</accession>
<evidence type="ECO:0000313" key="4">
    <source>
        <dbReference type="Proteomes" id="UP001227126"/>
    </source>
</evidence>
<proteinExistence type="predicted"/>
<reference evidence="3 4" key="1">
    <citation type="submission" date="2023-05" db="EMBL/GenBank/DDBJ databases">
        <title>Sedimentitalea sp. nov. JM2-8.</title>
        <authorList>
            <person name="Huang J."/>
        </authorList>
    </citation>
    <scope>NUCLEOTIDE SEQUENCE [LARGE SCALE GENOMIC DNA]</scope>
    <source>
        <strain evidence="3 4">JM2-8</strain>
    </source>
</reference>
<keyword evidence="1" id="KW-0175">Coiled coil</keyword>
<sequence length="1005" mass="107695">MPIDDIQRNFLKTFITDREFIQARIDERKTERKDVAARKGDDSGQAHLKKASDDHSGLEAMLKRTGRADDPTSAKSTAQRKTEHLTDIFLRDEDGLNGKKILNTIAPVTREQIALAKLDIEAAMPDPRKAEIRAAKDAVARAKFAAGYVQERLMSFRGSNQAGGQDYRSAKNAALERLSAEAGEQHLSHYASRHGPQTALDEHAARIATGFAPDDPRPAGVGQQTVQTRNWVGDDGTVHGPETVTVPDVRELGPHAVGNASRTGTPEAGLYMVEDALSDAHAARSDGSARDGDKFVKTTKNAPDGAIVGDAVALKKVGDEYQDEHGVRLPGAKGLQTAEQLTPEKIASAEKRKRNAAKQAMGNAAWNALNPAQQLATGTLDATELAAAVLAAQNAEKSDADKAEIIEKRAKAVMIDREVRSSKVILVAEPDGGFRTITAFPDASVEVSKFENETGAQRHAAPSNEVQAIRQAAREAATTAERATKARDDKAAEVQDSLADSFDAITARPALQTEYKSFFHGAESHAQAVADKAKSADVLAKATQLETKLAADLASMQADLATARTAATQATAARGPKTGANWKNQDLRIAEGQAKQRVADAETAVTALQARLDAATQRKADVKKIDDENVTALAGAVADRDKRRQAAIANGGDDGELDRIAAAAAALTTRQADLEKLNTEQAAATAASKLATDLSIQKNDEMHAGASAPTDANVASERAERADSLRAALAQGPAELEKVKKAWIAEIETVALMFADDADRRKANLDELKDDIDTASEQLDLRKAALEDAERRRDAEEPGTPERVKAEEDVAAAEAAARQAETRHKLLRGRERDAQSRDAWQERQDGQSIALAKARVETTAAETLAEDAEASGAAPEAVAAAKALAARRRAEEAVAEKRQAMTVAIGEHRDLRKSRRMMELEKARLDQRVQDAKDRIAGAAPPLSPEIEKLRDETLPQLEARCTRVANMASGAIRAEREAKTIERKAVEALMGAKAALAELDDPGH</sequence>
<comment type="caution">
    <text evidence="3">The sequence shown here is derived from an EMBL/GenBank/DDBJ whole genome shotgun (WGS) entry which is preliminary data.</text>
</comment>
<feature type="region of interest" description="Disordered" evidence="2">
    <location>
        <begin position="28"/>
        <end position="57"/>
    </location>
</feature>
<name>A0ABT7FAS6_9RHOB</name>
<feature type="coiled-coil region" evidence="1">
    <location>
        <begin position="598"/>
        <end position="625"/>
    </location>
</feature>
<dbReference type="Proteomes" id="UP001227126">
    <property type="component" value="Unassembled WGS sequence"/>
</dbReference>
<keyword evidence="4" id="KW-1185">Reference proteome</keyword>
<feature type="coiled-coil region" evidence="1">
    <location>
        <begin position="880"/>
        <end position="935"/>
    </location>
</feature>
<evidence type="ECO:0000313" key="3">
    <source>
        <dbReference type="EMBL" id="MDK3072211.1"/>
    </source>
</evidence>
<evidence type="ECO:0000256" key="2">
    <source>
        <dbReference type="SAM" id="MobiDB-lite"/>
    </source>
</evidence>
<feature type="compositionally biased region" description="Basic and acidic residues" evidence="2">
    <location>
        <begin position="820"/>
        <end position="845"/>
    </location>
</feature>